<reference evidence="2" key="1">
    <citation type="submission" date="2022-11" db="UniProtKB">
        <authorList>
            <consortium name="WormBaseParasite"/>
        </authorList>
    </citation>
    <scope>IDENTIFICATION</scope>
</reference>
<name>A0AC34QQG5_9BILA</name>
<organism evidence="1 2">
    <name type="scientific">Panagrolaimus sp. JU765</name>
    <dbReference type="NCBI Taxonomy" id="591449"/>
    <lineage>
        <taxon>Eukaryota</taxon>
        <taxon>Metazoa</taxon>
        <taxon>Ecdysozoa</taxon>
        <taxon>Nematoda</taxon>
        <taxon>Chromadorea</taxon>
        <taxon>Rhabditida</taxon>
        <taxon>Tylenchina</taxon>
        <taxon>Panagrolaimomorpha</taxon>
        <taxon>Panagrolaimoidea</taxon>
        <taxon>Panagrolaimidae</taxon>
        <taxon>Panagrolaimus</taxon>
    </lineage>
</organism>
<evidence type="ECO:0000313" key="1">
    <source>
        <dbReference type="Proteomes" id="UP000887576"/>
    </source>
</evidence>
<sequence>MMLDVNSLIPWSNWLTPASYPKRYDTVFFVVPLQETSAVEFCQKEMQGAVWDLPSKFIAKCCNEEKLACPPPQFYELARLRLINSNDPEQLERMTNAFKICPQIALNSDEPQIRTALLPGDHLFEWKHRWEGMDLRTFTKDELRLDTNMPIHRMTFNENPMYTNVELHISNMEEMETKPHLFTWRETMDEQRKRILNEILYRPRHRE</sequence>
<dbReference type="Proteomes" id="UP000887576">
    <property type="component" value="Unplaced"/>
</dbReference>
<dbReference type="WBParaSite" id="JU765_v2.g18386.t1">
    <property type="protein sequence ID" value="JU765_v2.g18386.t1"/>
    <property type="gene ID" value="JU765_v2.g18386"/>
</dbReference>
<accession>A0AC34QQG5</accession>
<protein>
    <submittedName>
        <fullName evidence="2">Uncharacterized protein</fullName>
    </submittedName>
</protein>
<proteinExistence type="predicted"/>
<evidence type="ECO:0000313" key="2">
    <source>
        <dbReference type="WBParaSite" id="JU765_v2.g18386.t1"/>
    </source>
</evidence>